<accession>A0A0B7GXA8</accession>
<protein>
    <submittedName>
        <fullName evidence="1">Uncharacterized protein</fullName>
    </submittedName>
</protein>
<evidence type="ECO:0000313" key="2">
    <source>
        <dbReference type="Proteomes" id="UP000042527"/>
    </source>
</evidence>
<dbReference type="AlphaFoldDB" id="A0A0B7GXA8"/>
<gene>
    <name evidence="1" type="ORF">TPHV1_80067</name>
</gene>
<keyword evidence="2" id="KW-1185">Reference proteome</keyword>
<dbReference type="Proteomes" id="UP000042527">
    <property type="component" value="Unassembled WGS sequence"/>
</dbReference>
<evidence type="ECO:0000313" key="1">
    <source>
        <dbReference type="EMBL" id="CEM63314.1"/>
    </source>
</evidence>
<name>A0A0B7GXA8_TREPH</name>
<proteinExistence type="predicted"/>
<reference evidence="2" key="1">
    <citation type="submission" date="2015-01" db="EMBL/GenBank/DDBJ databases">
        <authorList>
            <person name="Manzoor Shahid"/>
            <person name="Zubair Saima"/>
        </authorList>
    </citation>
    <scope>NUCLEOTIDE SEQUENCE [LARGE SCALE GENOMIC DNA]</scope>
    <source>
        <strain evidence="2">V1</strain>
    </source>
</reference>
<dbReference type="EMBL" id="CDNC01000050">
    <property type="protein sequence ID" value="CEM63314.1"/>
    <property type="molecule type" value="Genomic_DNA"/>
</dbReference>
<organism evidence="1 2">
    <name type="scientific">Treponema phagedenis</name>
    <dbReference type="NCBI Taxonomy" id="162"/>
    <lineage>
        <taxon>Bacteria</taxon>
        <taxon>Pseudomonadati</taxon>
        <taxon>Spirochaetota</taxon>
        <taxon>Spirochaetia</taxon>
        <taxon>Spirochaetales</taxon>
        <taxon>Treponemataceae</taxon>
        <taxon>Treponema</taxon>
    </lineage>
</organism>
<sequence length="48" mass="5226">MGAQTPVVLNRSDVLKQGSLQSFKTRRVGFDMDVKIRTAMDGGGSKQN</sequence>